<keyword evidence="4" id="KW-1185">Reference proteome</keyword>
<dbReference type="STRING" id="1527607.SAMN05428957_102276"/>
<dbReference type="Gene3D" id="2.50.20.10">
    <property type="entry name" value="Lipoprotein localisation LolA/LolB/LppX"/>
    <property type="match status" value="1"/>
</dbReference>
<organism evidence="3 4">
    <name type="scientific">Oryzisolibacter propanilivorax</name>
    <dbReference type="NCBI Taxonomy" id="1527607"/>
    <lineage>
        <taxon>Bacteria</taxon>
        <taxon>Pseudomonadati</taxon>
        <taxon>Pseudomonadota</taxon>
        <taxon>Betaproteobacteria</taxon>
        <taxon>Burkholderiales</taxon>
        <taxon>Comamonadaceae</taxon>
        <taxon>Oryzisolibacter</taxon>
    </lineage>
</organism>
<gene>
    <name evidence="3" type="ORF">SAMN05428957_102276</name>
</gene>
<evidence type="ECO:0000313" key="3">
    <source>
        <dbReference type="EMBL" id="SDM09619.1"/>
    </source>
</evidence>
<dbReference type="SUPFAM" id="SSF89392">
    <property type="entry name" value="Prokaryotic lipoproteins and lipoprotein localization factors"/>
    <property type="match status" value="1"/>
</dbReference>
<dbReference type="EMBL" id="FNHP01000002">
    <property type="protein sequence ID" value="SDM09619.1"/>
    <property type="molecule type" value="Genomic_DNA"/>
</dbReference>
<name>A0A1G9QF30_9BURK</name>
<reference evidence="4" key="1">
    <citation type="submission" date="2016-10" db="EMBL/GenBank/DDBJ databases">
        <authorList>
            <person name="Varghese N."/>
            <person name="Submissions S."/>
        </authorList>
    </citation>
    <scope>NUCLEOTIDE SEQUENCE [LARGE SCALE GENOMIC DNA]</scope>
    <source>
        <strain evidence="4">EPL6</strain>
    </source>
</reference>
<dbReference type="InterPro" id="IPR029046">
    <property type="entry name" value="LolA/LolB/LppX"/>
</dbReference>
<protein>
    <submittedName>
        <fullName evidence="3">Outer membrane lipoprotein-sorting protein</fullName>
    </submittedName>
</protein>
<dbReference type="Proteomes" id="UP000198552">
    <property type="component" value="Unassembled WGS sequence"/>
</dbReference>
<keyword evidence="1 2" id="KW-0732">Signal</keyword>
<accession>A0A1G9QF30</accession>
<evidence type="ECO:0000256" key="1">
    <source>
        <dbReference type="ARBA" id="ARBA00022729"/>
    </source>
</evidence>
<dbReference type="OrthoDB" id="5297911at2"/>
<keyword evidence="3" id="KW-0449">Lipoprotein</keyword>
<evidence type="ECO:0000313" key="4">
    <source>
        <dbReference type="Proteomes" id="UP000198552"/>
    </source>
</evidence>
<evidence type="ECO:0000256" key="2">
    <source>
        <dbReference type="SAM" id="SignalP"/>
    </source>
</evidence>
<dbReference type="AlphaFoldDB" id="A0A1G9QF30"/>
<feature type="signal peptide" evidence="2">
    <location>
        <begin position="1"/>
        <end position="25"/>
    </location>
</feature>
<dbReference type="InterPro" id="IPR004564">
    <property type="entry name" value="OM_lipoprot_carrier_LolA-like"/>
</dbReference>
<feature type="chain" id="PRO_5011569432" evidence="2">
    <location>
        <begin position="26"/>
        <end position="195"/>
    </location>
</feature>
<dbReference type="Pfam" id="PF19574">
    <property type="entry name" value="LolA_3"/>
    <property type="match status" value="1"/>
</dbReference>
<dbReference type="RefSeq" id="WP_091566985.1">
    <property type="nucleotide sequence ID" value="NZ_FNHP01000002.1"/>
</dbReference>
<dbReference type="CDD" id="cd16325">
    <property type="entry name" value="LolA"/>
    <property type="match status" value="1"/>
</dbReference>
<proteinExistence type="predicted"/>
<sequence>MSILTTALRAGAALALAGACLAAQAAAAFDLDQLMAALAQYPGGRARFVETRTLALLDRPVRASGELRYTPPDRLEKHTLQPREETLVLDGDLLTVERDQRRLRVNIASRPEARAFVESIRSTLAGNRQALEQHYRLQLGGTLAAWTLALEPRDAAVQALVSRITVTGQGGEVRRIEYAQADGDRSQLDIEPLAP</sequence>